<gene>
    <name evidence="5" type="ORF">FHS22_003304</name>
</gene>
<dbReference type="RefSeq" id="WP_338047772.1">
    <property type="nucleotide sequence ID" value="NZ_BAAAWZ010000001.1"/>
</dbReference>
<dbReference type="Proteomes" id="UP000562352">
    <property type="component" value="Unassembled WGS sequence"/>
</dbReference>
<keyword evidence="1" id="KW-0328">Glycosyltransferase</keyword>
<dbReference type="AlphaFoldDB" id="A0A841D197"/>
<keyword evidence="2 5" id="KW-0808">Transferase</keyword>
<evidence type="ECO:0000259" key="4">
    <source>
        <dbReference type="Pfam" id="PF13439"/>
    </source>
</evidence>
<dbReference type="InterPro" id="IPR001296">
    <property type="entry name" value="Glyco_trans_1"/>
</dbReference>
<keyword evidence="6" id="KW-1185">Reference proteome</keyword>
<dbReference type="InterPro" id="IPR028098">
    <property type="entry name" value="Glyco_trans_4-like_N"/>
</dbReference>
<protein>
    <submittedName>
        <fullName evidence="5">Glycosyltransferase involved in cell wall biosynthesis</fullName>
    </submittedName>
</protein>
<dbReference type="Gene3D" id="3.40.50.2000">
    <property type="entry name" value="Glycogen Phosphorylase B"/>
    <property type="match status" value="2"/>
</dbReference>
<feature type="domain" description="Glycosyl transferase family 1" evidence="3">
    <location>
        <begin position="196"/>
        <end position="356"/>
    </location>
</feature>
<dbReference type="PANTHER" id="PTHR12526">
    <property type="entry name" value="GLYCOSYLTRANSFERASE"/>
    <property type="match status" value="1"/>
</dbReference>
<evidence type="ECO:0000313" key="5">
    <source>
        <dbReference type="EMBL" id="MBB5964021.1"/>
    </source>
</evidence>
<dbReference type="SUPFAM" id="SSF53756">
    <property type="entry name" value="UDP-Glycosyltransferase/glycogen phosphorylase"/>
    <property type="match status" value="1"/>
</dbReference>
<proteinExistence type="predicted"/>
<dbReference type="EMBL" id="JACHJJ010000010">
    <property type="protein sequence ID" value="MBB5964021.1"/>
    <property type="molecule type" value="Genomic_DNA"/>
</dbReference>
<accession>A0A841D197</accession>
<dbReference type="Pfam" id="PF00534">
    <property type="entry name" value="Glycos_transf_1"/>
    <property type="match status" value="1"/>
</dbReference>
<reference evidence="5 6" key="1">
    <citation type="submission" date="2020-08" db="EMBL/GenBank/DDBJ databases">
        <title>Genomic Encyclopedia of Type Strains, Phase III (KMG-III): the genomes of soil and plant-associated and newly described type strains.</title>
        <authorList>
            <person name="Whitman W."/>
        </authorList>
    </citation>
    <scope>NUCLEOTIDE SEQUENCE [LARGE SCALE GENOMIC DNA]</scope>
    <source>
        <strain evidence="5 6">CECT 3303</strain>
    </source>
</reference>
<evidence type="ECO:0000256" key="2">
    <source>
        <dbReference type="ARBA" id="ARBA00022679"/>
    </source>
</evidence>
<name>A0A841D197_PLAVE</name>
<sequence length="385" mass="41060">MNIAFVSSDALSATQDQSGLSAQRAQILAVARELGREHKVTIYTRRGSDCGKARVRVAHGVTMEHLSAGPARDLPEDGVLPYLPDLGGELMRRWGQDRPDVIHAHSWTGGLAAIAGASGLHVPVTQTFTRQGESAGDDRRIRLQRALGRRASAVIAGCGDEESELIRLGVPRRNIAVVPCGVDVERFRRQGPVAPRGTRPRLLHAGPLSDARGVRTAIRALSAIPEAELLVAGGPAAADLEHDPDAYRARLLAKELGVDDRVTFLGQVPHASMPKLIRSSDVVISLPREAAGGVVALEAMACGVPVIASAVGAHLDSVVDGVTGLLVAPDRPAQTARLARELLADPTRRTALGFAAADRVRSRYSWERISQELVRVYEDALAAQR</sequence>
<evidence type="ECO:0000256" key="1">
    <source>
        <dbReference type="ARBA" id="ARBA00022676"/>
    </source>
</evidence>
<comment type="caution">
    <text evidence="5">The sequence shown here is derived from an EMBL/GenBank/DDBJ whole genome shotgun (WGS) entry which is preliminary data.</text>
</comment>
<organism evidence="5 6">
    <name type="scientific">Planomonospora venezuelensis</name>
    <dbReference type="NCBI Taxonomy" id="1999"/>
    <lineage>
        <taxon>Bacteria</taxon>
        <taxon>Bacillati</taxon>
        <taxon>Actinomycetota</taxon>
        <taxon>Actinomycetes</taxon>
        <taxon>Streptosporangiales</taxon>
        <taxon>Streptosporangiaceae</taxon>
        <taxon>Planomonospora</taxon>
    </lineage>
</organism>
<feature type="domain" description="Glycosyltransferase subfamily 4-like N-terminal" evidence="4">
    <location>
        <begin position="27"/>
        <end position="186"/>
    </location>
</feature>
<dbReference type="Pfam" id="PF13439">
    <property type="entry name" value="Glyco_transf_4"/>
    <property type="match status" value="1"/>
</dbReference>
<dbReference type="PANTHER" id="PTHR12526:SF635">
    <property type="entry name" value="GLYCOSYL TRANSFERASE GROUP 1"/>
    <property type="match status" value="1"/>
</dbReference>
<evidence type="ECO:0000259" key="3">
    <source>
        <dbReference type="Pfam" id="PF00534"/>
    </source>
</evidence>
<dbReference type="GO" id="GO:0016757">
    <property type="term" value="F:glycosyltransferase activity"/>
    <property type="evidence" value="ECO:0007669"/>
    <property type="project" value="UniProtKB-KW"/>
</dbReference>
<evidence type="ECO:0000313" key="6">
    <source>
        <dbReference type="Proteomes" id="UP000562352"/>
    </source>
</evidence>